<keyword evidence="7 12" id="KW-1133">Transmembrane helix</keyword>
<dbReference type="AlphaFoldDB" id="A0A379M0U1"/>
<evidence type="ECO:0000256" key="4">
    <source>
        <dbReference type="ARBA" id="ARBA00022519"/>
    </source>
</evidence>
<comment type="similarity">
    <text evidence="2">Belongs to the fatty acid desaturase type 1 family. AlkB subfamily.</text>
</comment>
<keyword evidence="10 14" id="KW-0503">Monooxygenase</keyword>
<protein>
    <submittedName>
        <fullName evidence="14">Alkane-1-monooxygenase</fullName>
        <ecNumber evidence="14">1.14.15.3</ecNumber>
    </submittedName>
</protein>
<keyword evidence="3" id="KW-1003">Cell membrane</keyword>
<gene>
    <name evidence="14" type="primary">alkB_2</name>
    <name evidence="14" type="ORF">NCTC13296_02238</name>
</gene>
<evidence type="ECO:0000256" key="6">
    <source>
        <dbReference type="ARBA" id="ARBA00022723"/>
    </source>
</evidence>
<evidence type="ECO:0000256" key="9">
    <source>
        <dbReference type="ARBA" id="ARBA00023004"/>
    </source>
</evidence>
<keyword evidence="8 14" id="KW-0560">Oxidoreductase</keyword>
<dbReference type="InterPro" id="IPR033885">
    <property type="entry name" value="AlkB/XylM"/>
</dbReference>
<dbReference type="GO" id="GO:0005886">
    <property type="term" value="C:plasma membrane"/>
    <property type="evidence" value="ECO:0007669"/>
    <property type="project" value="UniProtKB-SubCell"/>
</dbReference>
<sequence>MDSATPRGTKPDRWTDPKKRLWLYGLVVPLSPFLAYLLVEHLKFGVFWATGALVIAVLCPLVDAFVRPDTSNPPDSMMRTLENDRYYRYCTYLYLPLQYAGLAFGCWMWVSQPMGGAERFAMAATLGIVGGVGINAAHELGHKRTTIERRLAKIALAQSFYGHFYVEHNRGHHARVATPEDPATARMGESYWRFLPRSVFGSLRSAIRYEKGRLERRGTSFWNLRHNDILNAWALSVVLFAVLIAVFGWSIAPWLAVQAVMAIMFLEGANYLEHYGLLRDKRPDGGYERVQPQHSWNSNHVCSNLFLYNLQRHSDHHANPLRRYQTLRSMPQAPQLPAGYAVMIILALFPPLWRRVMDPRLLEHYGHDFSRINVHPSTRKSVLARYARAQRGSQ</sequence>
<dbReference type="RefSeq" id="WP_064064732.1">
    <property type="nucleotide sequence ID" value="NZ_CP101467.1"/>
</dbReference>
<evidence type="ECO:0000256" key="7">
    <source>
        <dbReference type="ARBA" id="ARBA00022989"/>
    </source>
</evidence>
<reference evidence="14 15" key="1">
    <citation type="submission" date="2018-06" db="EMBL/GenBank/DDBJ databases">
        <authorList>
            <consortium name="Pathogen Informatics"/>
            <person name="Doyle S."/>
        </authorList>
    </citation>
    <scope>NUCLEOTIDE SEQUENCE [LARGE SCALE GENOMIC DNA]</scope>
    <source>
        <strain evidence="14 15">NCTC13296</strain>
    </source>
</reference>
<evidence type="ECO:0000256" key="10">
    <source>
        <dbReference type="ARBA" id="ARBA00023033"/>
    </source>
</evidence>
<accession>A0A379M0U1</accession>
<evidence type="ECO:0000313" key="14">
    <source>
        <dbReference type="EMBL" id="SUE15376.1"/>
    </source>
</evidence>
<feature type="transmembrane region" description="Helical" evidence="12">
    <location>
        <begin position="336"/>
        <end position="353"/>
    </location>
</feature>
<dbReference type="CDD" id="cd03512">
    <property type="entry name" value="Alkane-hydroxylase"/>
    <property type="match status" value="1"/>
</dbReference>
<feature type="transmembrane region" description="Helical" evidence="12">
    <location>
        <begin position="45"/>
        <end position="66"/>
    </location>
</feature>
<dbReference type="PANTHER" id="PTHR38674:SF1">
    <property type="entry name" value="ALKANE 1-MONOOXYGENASE 1"/>
    <property type="match status" value="1"/>
</dbReference>
<organism evidence="14 15">
    <name type="scientific">Rhodococcus gordoniae</name>
    <dbReference type="NCBI Taxonomy" id="223392"/>
    <lineage>
        <taxon>Bacteria</taxon>
        <taxon>Bacillati</taxon>
        <taxon>Actinomycetota</taxon>
        <taxon>Actinomycetes</taxon>
        <taxon>Mycobacteriales</taxon>
        <taxon>Nocardiaceae</taxon>
        <taxon>Rhodococcus</taxon>
    </lineage>
</organism>
<dbReference type="GO" id="GO:0046872">
    <property type="term" value="F:metal ion binding"/>
    <property type="evidence" value="ECO:0007669"/>
    <property type="project" value="UniProtKB-KW"/>
</dbReference>
<evidence type="ECO:0000256" key="8">
    <source>
        <dbReference type="ARBA" id="ARBA00023002"/>
    </source>
</evidence>
<dbReference type="PANTHER" id="PTHR38674">
    <property type="entry name" value="ALKANE 1-MONOOXYGENASE 1"/>
    <property type="match status" value="1"/>
</dbReference>
<feature type="transmembrane region" description="Helical" evidence="12">
    <location>
        <begin position="86"/>
        <end position="110"/>
    </location>
</feature>
<name>A0A379M0U1_9NOCA</name>
<evidence type="ECO:0000256" key="1">
    <source>
        <dbReference type="ARBA" id="ARBA00004429"/>
    </source>
</evidence>
<keyword evidence="11 12" id="KW-0472">Membrane</keyword>
<keyword evidence="5 12" id="KW-0812">Transmembrane</keyword>
<dbReference type="EMBL" id="UGVI01000001">
    <property type="protein sequence ID" value="SUE15376.1"/>
    <property type="molecule type" value="Genomic_DNA"/>
</dbReference>
<dbReference type="Pfam" id="PF00487">
    <property type="entry name" value="FA_desaturase"/>
    <property type="match status" value="1"/>
</dbReference>
<keyword evidence="6" id="KW-0479">Metal-binding</keyword>
<feature type="transmembrane region" description="Helical" evidence="12">
    <location>
        <begin position="255"/>
        <end position="272"/>
    </location>
</feature>
<evidence type="ECO:0000256" key="2">
    <source>
        <dbReference type="ARBA" id="ARBA00010823"/>
    </source>
</evidence>
<evidence type="ECO:0000256" key="3">
    <source>
        <dbReference type="ARBA" id="ARBA00022475"/>
    </source>
</evidence>
<dbReference type="Proteomes" id="UP000254569">
    <property type="component" value="Unassembled WGS sequence"/>
</dbReference>
<evidence type="ECO:0000313" key="15">
    <source>
        <dbReference type="Proteomes" id="UP000254569"/>
    </source>
</evidence>
<evidence type="ECO:0000259" key="13">
    <source>
        <dbReference type="Pfam" id="PF00487"/>
    </source>
</evidence>
<comment type="subcellular location">
    <subcellularLocation>
        <location evidence="1">Cell inner membrane</location>
        <topology evidence="1">Multi-pass membrane protein</topology>
    </subcellularLocation>
</comment>
<dbReference type="EC" id="1.14.15.3" evidence="14"/>
<proteinExistence type="inferred from homology"/>
<evidence type="ECO:0000256" key="5">
    <source>
        <dbReference type="ARBA" id="ARBA00022692"/>
    </source>
</evidence>
<evidence type="ECO:0000256" key="12">
    <source>
        <dbReference type="SAM" id="Phobius"/>
    </source>
</evidence>
<feature type="transmembrane region" description="Helical" evidence="12">
    <location>
        <begin position="21"/>
        <end position="39"/>
    </location>
</feature>
<keyword evidence="4" id="KW-0997">Cell inner membrane</keyword>
<keyword evidence="9" id="KW-0408">Iron</keyword>
<dbReference type="GO" id="GO:0004497">
    <property type="term" value="F:monooxygenase activity"/>
    <property type="evidence" value="ECO:0007669"/>
    <property type="project" value="UniProtKB-KW"/>
</dbReference>
<feature type="domain" description="Fatty acid desaturase" evidence="13">
    <location>
        <begin position="122"/>
        <end position="341"/>
    </location>
</feature>
<feature type="transmembrane region" description="Helical" evidence="12">
    <location>
        <begin position="229"/>
        <end position="249"/>
    </location>
</feature>
<dbReference type="InterPro" id="IPR005804">
    <property type="entry name" value="FA_desaturase_dom"/>
</dbReference>
<dbReference type="OrthoDB" id="4759734at2"/>
<dbReference type="GO" id="GO:0006629">
    <property type="term" value="P:lipid metabolic process"/>
    <property type="evidence" value="ECO:0007669"/>
    <property type="project" value="InterPro"/>
</dbReference>
<feature type="transmembrane region" description="Helical" evidence="12">
    <location>
        <begin position="122"/>
        <end position="141"/>
    </location>
</feature>
<keyword evidence="15" id="KW-1185">Reference proteome</keyword>
<evidence type="ECO:0000256" key="11">
    <source>
        <dbReference type="ARBA" id="ARBA00023136"/>
    </source>
</evidence>